<protein>
    <recommendedName>
        <fullName evidence="4 11">Signal recognition particle subunit SRP72</fullName>
    </recommendedName>
</protein>
<evidence type="ECO:0000256" key="4">
    <source>
        <dbReference type="ARBA" id="ARBA00018350"/>
    </source>
</evidence>
<gene>
    <name evidence="15" type="ORF">CAPTEDRAFT_98316</name>
</gene>
<dbReference type="OrthoDB" id="5421607at2759"/>
<dbReference type="OMA" id="NDMKVLA"/>
<dbReference type="STRING" id="283909.R7V5J6"/>
<keyword evidence="10 11" id="KW-0687">Ribonucleoprotein</keyword>
<evidence type="ECO:0000256" key="10">
    <source>
        <dbReference type="ARBA" id="ARBA00023274"/>
    </source>
</evidence>
<dbReference type="InterPro" id="IPR019734">
    <property type="entry name" value="TPR_rpt"/>
</dbReference>
<sequence>MAQQQQTAAVTALYVDLQRAINNGDHEKALKVSSKLFGDNPADDRAFHCKIVSFIQLGKFDDALLTMKKNQELATALPFEKAYCEYRLNRTAEALRTLRNLENPDTRCQELLAQVLYRLEEHRESLSVYRSLMKNTQDDYEEERETNMSAVQAAIQTFSEEPEEDLGLREDTYELRYNAACFKLGAKQYEAAIEKLDQAEKLCREQYEDDPDTTEEDIDAELGIIRVQKAYALQCLGRIKEATELYNQVAKQKPDDIALNAVLSNNIITLNKDQNVFDSKKKIKAATIQRLQQKLSSLQRRAISMNQCLLYMYTNQGELCRKTAQSLQKIHPDMDEPTLIECAQHCRDKQVAKAIDALQRQIDICPSLRLQLMLAQLHLQQGHVAEACKALRNLGDSANRPGVVSALASLYVSMDEPDMASDVLLSAIDWHKQRQPESEEHLTLIRANANFQLKMGSPEVATRMLEELIKRNPGDVKTLAHLISAYSKFDPQKAQQASKSLPPLENLAQDVDIESLEASINLLSQKYKKVAASQKPLSPKSGEDVIVAKKKNKKKKNRKPPKNFDPKATPDPERWLPMRERSYYRGKRHKRREGVGKGTQGATAGASQDLDASNPTPSSPRVGSGAASPAIGSAPGSAATAPRQQKPMAGKSKKKKKGGKW</sequence>
<dbReference type="Proteomes" id="UP000014760">
    <property type="component" value="Unassembled WGS sequence"/>
</dbReference>
<dbReference type="InterPro" id="IPR013699">
    <property type="entry name" value="Signal_recog_part_SRP72_RNA-bd"/>
</dbReference>
<evidence type="ECO:0000259" key="14">
    <source>
        <dbReference type="Pfam" id="PF08492"/>
    </source>
</evidence>
<evidence type="ECO:0000256" key="1">
    <source>
        <dbReference type="ARBA" id="ARBA00004240"/>
    </source>
</evidence>
<dbReference type="Pfam" id="PF08492">
    <property type="entry name" value="SRP72"/>
    <property type="match status" value="1"/>
</dbReference>
<dbReference type="PANTHER" id="PTHR14094">
    <property type="entry name" value="SIGNAL RECOGNITION PARTICLE 72"/>
    <property type="match status" value="1"/>
</dbReference>
<evidence type="ECO:0000256" key="6">
    <source>
        <dbReference type="ARBA" id="ARBA00022737"/>
    </source>
</evidence>
<proteinExistence type="inferred from homology"/>
<evidence type="ECO:0000313" key="15">
    <source>
        <dbReference type="EMBL" id="ELU13722.1"/>
    </source>
</evidence>
<keyword evidence="5 11" id="KW-0963">Cytoplasm</keyword>
<name>R7V5J6_CAPTE</name>
<dbReference type="SUPFAM" id="SSF48452">
    <property type="entry name" value="TPR-like"/>
    <property type="match status" value="1"/>
</dbReference>
<dbReference type="EnsemblMetazoa" id="CapteT98316">
    <property type="protein sequence ID" value="CapteP98316"/>
    <property type="gene ID" value="CapteG98316"/>
</dbReference>
<reference evidence="17" key="1">
    <citation type="submission" date="2012-12" db="EMBL/GenBank/DDBJ databases">
        <authorList>
            <person name="Hellsten U."/>
            <person name="Grimwood J."/>
            <person name="Chapman J.A."/>
            <person name="Shapiro H."/>
            <person name="Aerts A."/>
            <person name="Otillar R.P."/>
            <person name="Terry A.Y."/>
            <person name="Boore J.L."/>
            <person name="Simakov O."/>
            <person name="Marletaz F."/>
            <person name="Cho S.-J."/>
            <person name="Edsinger-Gonzales E."/>
            <person name="Havlak P."/>
            <person name="Kuo D.-H."/>
            <person name="Larsson T."/>
            <person name="Lv J."/>
            <person name="Arendt D."/>
            <person name="Savage R."/>
            <person name="Osoegawa K."/>
            <person name="de Jong P."/>
            <person name="Lindberg D.R."/>
            <person name="Seaver E.C."/>
            <person name="Weisblat D.A."/>
            <person name="Putnam N.H."/>
            <person name="Grigoriev I.V."/>
            <person name="Rokhsar D.S."/>
        </authorList>
    </citation>
    <scope>NUCLEOTIDE SEQUENCE</scope>
    <source>
        <strain evidence="17">I ESC-2004</strain>
    </source>
</reference>
<dbReference type="GO" id="GO:0005783">
    <property type="term" value="C:endoplasmic reticulum"/>
    <property type="evidence" value="ECO:0007669"/>
    <property type="project" value="UniProtKB-SubCell"/>
</dbReference>
<feature type="coiled-coil region" evidence="12">
    <location>
        <begin position="281"/>
        <end position="308"/>
    </location>
</feature>
<reference evidence="15 17" key="2">
    <citation type="journal article" date="2013" name="Nature">
        <title>Insights into bilaterian evolution from three spiralian genomes.</title>
        <authorList>
            <person name="Simakov O."/>
            <person name="Marletaz F."/>
            <person name="Cho S.J."/>
            <person name="Edsinger-Gonzales E."/>
            <person name="Havlak P."/>
            <person name="Hellsten U."/>
            <person name="Kuo D.H."/>
            <person name="Larsson T."/>
            <person name="Lv J."/>
            <person name="Arendt D."/>
            <person name="Savage R."/>
            <person name="Osoegawa K."/>
            <person name="de Jong P."/>
            <person name="Grimwood J."/>
            <person name="Chapman J.A."/>
            <person name="Shapiro H."/>
            <person name="Aerts A."/>
            <person name="Otillar R.P."/>
            <person name="Terry A.Y."/>
            <person name="Boore J.L."/>
            <person name="Grigoriev I.V."/>
            <person name="Lindberg D.R."/>
            <person name="Seaver E.C."/>
            <person name="Weisblat D.A."/>
            <person name="Putnam N.H."/>
            <person name="Rokhsar D.S."/>
        </authorList>
    </citation>
    <scope>NUCLEOTIDE SEQUENCE</scope>
    <source>
        <strain evidence="15 17">I ESC-2004</strain>
    </source>
</reference>
<dbReference type="SMART" id="SM00028">
    <property type="entry name" value="TPR"/>
    <property type="match status" value="3"/>
</dbReference>
<dbReference type="PIRSF" id="PIRSF038922">
    <property type="entry name" value="SRP72"/>
    <property type="match status" value="1"/>
</dbReference>
<dbReference type="GO" id="GO:0005786">
    <property type="term" value="C:signal recognition particle, endoplasmic reticulum targeting"/>
    <property type="evidence" value="ECO:0007669"/>
    <property type="project" value="UniProtKB-UniRule"/>
</dbReference>
<evidence type="ECO:0000313" key="17">
    <source>
        <dbReference type="Proteomes" id="UP000014760"/>
    </source>
</evidence>
<feature type="compositionally biased region" description="Low complexity" evidence="13">
    <location>
        <begin position="623"/>
        <end position="642"/>
    </location>
</feature>
<comment type="similarity">
    <text evidence="3 11">Belongs to the SRP72 family.</text>
</comment>
<evidence type="ECO:0000256" key="2">
    <source>
        <dbReference type="ARBA" id="ARBA00004496"/>
    </source>
</evidence>
<feature type="domain" description="Signal recognition particle SRP72 subunit RNA-binding" evidence="14">
    <location>
        <begin position="538"/>
        <end position="586"/>
    </location>
</feature>
<comment type="function">
    <text evidence="11">Component of the signal recognition particle (SRP) complex, a ribonucleoprotein complex that mediates the cotranslational targeting of secretory and membrane proteins to the endoplasmic reticulum (ER).</text>
</comment>
<evidence type="ECO:0000256" key="12">
    <source>
        <dbReference type="SAM" id="Coils"/>
    </source>
</evidence>
<feature type="compositionally biased region" description="Basic and acidic residues" evidence="13">
    <location>
        <begin position="562"/>
        <end position="583"/>
    </location>
</feature>
<dbReference type="Gene3D" id="1.25.40.10">
    <property type="entry name" value="Tetratricopeptide repeat domain"/>
    <property type="match status" value="2"/>
</dbReference>
<dbReference type="EMBL" id="KB295062">
    <property type="protein sequence ID" value="ELU13722.1"/>
    <property type="molecule type" value="Genomic_DNA"/>
</dbReference>
<dbReference type="GO" id="GO:0006614">
    <property type="term" value="P:SRP-dependent cotranslational protein targeting to membrane"/>
    <property type="evidence" value="ECO:0007669"/>
    <property type="project" value="UniProtKB-UniRule"/>
</dbReference>
<feature type="compositionally biased region" description="Polar residues" evidence="13">
    <location>
        <begin position="600"/>
        <end position="621"/>
    </location>
</feature>
<dbReference type="Pfam" id="PF17004">
    <property type="entry name" value="SRP_TPR_like"/>
    <property type="match status" value="1"/>
</dbReference>
<evidence type="ECO:0000256" key="3">
    <source>
        <dbReference type="ARBA" id="ARBA00007676"/>
    </source>
</evidence>
<accession>R7V5J6</accession>
<dbReference type="FunFam" id="1.25.40.10:FF:000062">
    <property type="entry name" value="Signal recognition particle subunit SRP72"/>
    <property type="match status" value="1"/>
</dbReference>
<keyword evidence="9 11" id="KW-0733">Signal recognition particle</keyword>
<keyword evidence="8" id="KW-0256">Endoplasmic reticulum</keyword>
<dbReference type="InterPro" id="IPR026270">
    <property type="entry name" value="SRP72"/>
</dbReference>
<dbReference type="FunCoup" id="R7V5J6">
    <property type="interactions" value="1112"/>
</dbReference>
<evidence type="ECO:0000256" key="7">
    <source>
        <dbReference type="ARBA" id="ARBA00022803"/>
    </source>
</evidence>
<feature type="region of interest" description="Disordered" evidence="13">
    <location>
        <begin position="530"/>
        <end position="661"/>
    </location>
</feature>
<evidence type="ECO:0000256" key="13">
    <source>
        <dbReference type="SAM" id="MobiDB-lite"/>
    </source>
</evidence>
<dbReference type="HOGENOM" id="CLU_013808_1_0_1"/>
<dbReference type="AlphaFoldDB" id="R7V5J6"/>
<dbReference type="EMBL" id="AMQN01000748">
    <property type="status" value="NOT_ANNOTATED_CDS"/>
    <property type="molecule type" value="Genomic_DNA"/>
</dbReference>
<organism evidence="15">
    <name type="scientific">Capitella teleta</name>
    <name type="common">Polychaete worm</name>
    <dbReference type="NCBI Taxonomy" id="283909"/>
    <lineage>
        <taxon>Eukaryota</taxon>
        <taxon>Metazoa</taxon>
        <taxon>Spiralia</taxon>
        <taxon>Lophotrochozoa</taxon>
        <taxon>Annelida</taxon>
        <taxon>Polychaeta</taxon>
        <taxon>Sedentaria</taxon>
        <taxon>Scolecida</taxon>
        <taxon>Capitellidae</taxon>
        <taxon>Capitella</taxon>
    </lineage>
</organism>
<feature type="compositionally biased region" description="Basic residues" evidence="13">
    <location>
        <begin position="548"/>
        <end position="561"/>
    </location>
</feature>
<evidence type="ECO:0000256" key="5">
    <source>
        <dbReference type="ARBA" id="ARBA00022490"/>
    </source>
</evidence>
<keyword evidence="7" id="KW-0802">TPR repeat</keyword>
<dbReference type="PANTHER" id="PTHR14094:SF9">
    <property type="entry name" value="SIGNAL RECOGNITION PARTICLE SUBUNIT SRP72"/>
    <property type="match status" value="1"/>
</dbReference>
<evidence type="ECO:0000256" key="11">
    <source>
        <dbReference type="PIRNR" id="PIRNR038922"/>
    </source>
</evidence>
<dbReference type="GO" id="GO:0008312">
    <property type="term" value="F:7S RNA binding"/>
    <property type="evidence" value="ECO:0007669"/>
    <property type="project" value="InterPro"/>
</dbReference>
<dbReference type="GO" id="GO:0043022">
    <property type="term" value="F:ribosome binding"/>
    <property type="evidence" value="ECO:0007669"/>
    <property type="project" value="TreeGrafter"/>
</dbReference>
<reference evidence="16" key="3">
    <citation type="submission" date="2015-06" db="UniProtKB">
        <authorList>
            <consortium name="EnsemblMetazoa"/>
        </authorList>
    </citation>
    <scope>IDENTIFICATION</scope>
</reference>
<dbReference type="InterPro" id="IPR031545">
    <property type="entry name" value="SRP72_TPR-like"/>
</dbReference>
<evidence type="ECO:0000313" key="16">
    <source>
        <dbReference type="EnsemblMetazoa" id="CapteP98316"/>
    </source>
</evidence>
<keyword evidence="6" id="KW-0677">Repeat</keyword>
<evidence type="ECO:0000256" key="8">
    <source>
        <dbReference type="ARBA" id="ARBA00022824"/>
    </source>
</evidence>
<comment type="subcellular location">
    <subcellularLocation>
        <location evidence="2 11">Cytoplasm</location>
    </subcellularLocation>
    <subcellularLocation>
        <location evidence="1">Endoplasmic reticulum</location>
    </subcellularLocation>
</comment>
<feature type="compositionally biased region" description="Basic residues" evidence="13">
    <location>
        <begin position="651"/>
        <end position="661"/>
    </location>
</feature>
<evidence type="ECO:0000256" key="9">
    <source>
        <dbReference type="ARBA" id="ARBA00023135"/>
    </source>
</evidence>
<keyword evidence="17" id="KW-1185">Reference proteome</keyword>
<dbReference type="FunFam" id="1.25.40.10:FF:000191">
    <property type="entry name" value="Signal recognition particle subunit SRP72"/>
    <property type="match status" value="1"/>
</dbReference>
<dbReference type="InterPro" id="IPR011990">
    <property type="entry name" value="TPR-like_helical_dom_sf"/>
</dbReference>
<keyword evidence="12" id="KW-0175">Coiled coil</keyword>